<comment type="caution">
    <text evidence="2">The sequence shown here is derived from an EMBL/GenBank/DDBJ whole genome shotgun (WGS) entry which is preliminary data.</text>
</comment>
<protein>
    <submittedName>
        <fullName evidence="2">Uncharacterized protein</fullName>
    </submittedName>
</protein>
<keyword evidence="1" id="KW-1133">Transmembrane helix</keyword>
<evidence type="ECO:0000313" key="3">
    <source>
        <dbReference type="Proteomes" id="UP000534870"/>
    </source>
</evidence>
<sequence>HAPAAGAVSGPGWIGFPQRDARLVTGRTARPLLPGWVVAVLAGGLLLLGWWREGR</sequence>
<organism evidence="2 3">
    <name type="scientific">Nguyenibacter vanlangensis</name>
    <dbReference type="NCBI Taxonomy" id="1216886"/>
    <lineage>
        <taxon>Bacteria</taxon>
        <taxon>Pseudomonadati</taxon>
        <taxon>Pseudomonadota</taxon>
        <taxon>Alphaproteobacteria</taxon>
        <taxon>Acetobacterales</taxon>
        <taxon>Acetobacteraceae</taxon>
        <taxon>Nguyenibacter</taxon>
    </lineage>
</organism>
<dbReference type="Proteomes" id="UP000534870">
    <property type="component" value="Unassembled WGS sequence"/>
</dbReference>
<feature type="non-terminal residue" evidence="2">
    <location>
        <position position="1"/>
    </location>
</feature>
<evidence type="ECO:0000313" key="2">
    <source>
        <dbReference type="EMBL" id="NVN13899.1"/>
    </source>
</evidence>
<accession>A0A7Y7M9C4</accession>
<name>A0A7Y7M9C4_9PROT</name>
<reference evidence="2 3" key="1">
    <citation type="submission" date="2020-06" db="EMBL/GenBank/DDBJ databases">
        <title>Description of novel acetic acid bacteria.</title>
        <authorList>
            <person name="Sombolestani A."/>
        </authorList>
    </citation>
    <scope>NUCLEOTIDE SEQUENCE [LARGE SCALE GENOMIC DNA]</scope>
    <source>
        <strain evidence="2 3">LMG 31431</strain>
    </source>
</reference>
<feature type="transmembrane region" description="Helical" evidence="1">
    <location>
        <begin position="33"/>
        <end position="51"/>
    </location>
</feature>
<keyword evidence="1" id="KW-0472">Membrane</keyword>
<dbReference type="AlphaFoldDB" id="A0A7Y7M9C4"/>
<evidence type="ECO:0000256" key="1">
    <source>
        <dbReference type="SAM" id="Phobius"/>
    </source>
</evidence>
<keyword evidence="1" id="KW-0812">Transmembrane</keyword>
<gene>
    <name evidence="2" type="ORF">HUK84_22610</name>
</gene>
<dbReference type="EMBL" id="JABXXP010001282">
    <property type="protein sequence ID" value="NVN13899.1"/>
    <property type="molecule type" value="Genomic_DNA"/>
</dbReference>
<proteinExistence type="predicted"/>